<dbReference type="AlphaFoldDB" id="A0A2N6VII9"/>
<organism evidence="1 2">
    <name type="scientific">Brevibacterium paucivorans</name>
    <dbReference type="NCBI Taxonomy" id="170994"/>
    <lineage>
        <taxon>Bacteria</taxon>
        <taxon>Bacillati</taxon>
        <taxon>Actinomycetota</taxon>
        <taxon>Actinomycetes</taxon>
        <taxon>Micrococcales</taxon>
        <taxon>Brevibacteriaceae</taxon>
        <taxon>Brevibacterium</taxon>
    </lineage>
</organism>
<dbReference type="EMBL" id="PNHK01000662">
    <property type="protein sequence ID" value="PMC98944.1"/>
    <property type="molecule type" value="Genomic_DNA"/>
</dbReference>
<dbReference type="SUPFAM" id="SSF51338">
    <property type="entry name" value="Composite domain of metallo-dependent hydrolases"/>
    <property type="match status" value="1"/>
</dbReference>
<evidence type="ECO:0000313" key="2">
    <source>
        <dbReference type="Proteomes" id="UP000235598"/>
    </source>
</evidence>
<dbReference type="PANTHER" id="PTHR22642:SF2">
    <property type="entry name" value="PROTEIN LONG AFTER FAR-RED 3"/>
    <property type="match status" value="1"/>
</dbReference>
<sequence>MRPLATYDARDSRPIIVTAESIITVDDTAPTAQAMLVFRGLVEAVGTLDHVQDKASDLGVEPELVDFGKATIVPGFIDPHAHPLMFGQLLSWVDISPNKV</sequence>
<feature type="non-terminal residue" evidence="1">
    <location>
        <position position="100"/>
    </location>
</feature>
<dbReference type="Gene3D" id="3.20.20.140">
    <property type="entry name" value="Metal-dependent hydrolases"/>
    <property type="match status" value="1"/>
</dbReference>
<reference evidence="1 2" key="1">
    <citation type="submission" date="2017-09" db="EMBL/GenBank/DDBJ databases">
        <title>Bacterial strain isolated from the female urinary microbiota.</title>
        <authorList>
            <person name="Thomas-White K."/>
            <person name="Kumar N."/>
            <person name="Forster S."/>
            <person name="Putonti C."/>
            <person name="Lawley T."/>
            <person name="Wolfe A.J."/>
        </authorList>
    </citation>
    <scope>NUCLEOTIDE SEQUENCE [LARGE SCALE GENOMIC DNA]</scope>
    <source>
        <strain evidence="1 2">UMB1301</strain>
    </source>
</reference>
<dbReference type="GO" id="GO:0016810">
    <property type="term" value="F:hydrolase activity, acting on carbon-nitrogen (but not peptide) bonds"/>
    <property type="evidence" value="ECO:0007669"/>
    <property type="project" value="InterPro"/>
</dbReference>
<dbReference type="PANTHER" id="PTHR22642">
    <property type="entry name" value="IMIDAZOLONEPROPIONASE"/>
    <property type="match status" value="1"/>
</dbReference>
<comment type="caution">
    <text evidence="1">The sequence shown here is derived from an EMBL/GenBank/DDBJ whole genome shotgun (WGS) entry which is preliminary data.</text>
</comment>
<dbReference type="Proteomes" id="UP000235598">
    <property type="component" value="Unassembled WGS sequence"/>
</dbReference>
<name>A0A2N6VII9_9MICO</name>
<proteinExistence type="predicted"/>
<gene>
    <name evidence="1" type="ORF">CJ199_15590</name>
</gene>
<evidence type="ECO:0000313" key="1">
    <source>
        <dbReference type="EMBL" id="PMC98944.1"/>
    </source>
</evidence>
<protein>
    <submittedName>
        <fullName evidence="1">Hydrolase</fullName>
    </submittedName>
</protein>
<dbReference type="InterPro" id="IPR011059">
    <property type="entry name" value="Metal-dep_hydrolase_composite"/>
</dbReference>
<accession>A0A2N6VII9</accession>
<dbReference type="Gene3D" id="2.30.40.10">
    <property type="entry name" value="Urease, subunit C, domain 1"/>
    <property type="match status" value="1"/>
</dbReference>
<keyword evidence="1" id="KW-0378">Hydrolase</keyword>